<evidence type="ECO:0008006" key="3">
    <source>
        <dbReference type="Google" id="ProtNLM"/>
    </source>
</evidence>
<dbReference type="InterPro" id="IPR032675">
    <property type="entry name" value="LRR_dom_sf"/>
</dbReference>
<keyword evidence="2" id="KW-1185">Reference proteome</keyword>
<sequence length="600" mass="70608">MPLHSKLQPLKQLHVNKENKSLMYIPTEILQKISSHFTEDISTLFSCILVSRNWCTSLIGILWSQPFHLSHSPRLIEIYLSFLPENTLDQLKLKNFHPRNTKYEFTFDYPSFLRKLSIPLLCNVIGEYLRKELNITTLPSSKINYYTINNIEQIMYTDLLKLFSKQKQIIITPTFKLLVEKQIIILRELCKLIYNKIDVISEFEFNIGINFSEDVTFLDRQLAVEDLMNLQDRFKGLKVLVYSGNNNVLCFLAKHCKRIESLKLFRKNELDNDDPSIQLISAQKNLRNLEIHDWNINSSNIIFPSITPLLESIQTQSNSLRSIKIIDCNFNKSKPLRALSKCHNLEEIIIKENYNFNERLIAPLTKTKFSNLRIFIYQYQLNNFINDEEEYDDNLSEDRFIEDDEFINPNEIFSRIIFNAKDSLRIVSINGFKTLQSLNNTLNSLIECRNLIKLDIMLKKSENVLPLLLSIIEHNQSLEKLYIISDTPDLLNNNLIIDANEFLYLFVKVLPQNFKLLRMYTPDWWFSTNTLKQFLEKIKFRIKSMCWMNYGYCFECSEVLSNYVKLNGCKLLYGEDCEFVSDNLGPYRINVFFNESLISA</sequence>
<dbReference type="Gene3D" id="3.80.10.10">
    <property type="entry name" value="Ribonuclease Inhibitor"/>
    <property type="match status" value="1"/>
</dbReference>
<dbReference type="SUPFAM" id="SSF52047">
    <property type="entry name" value="RNI-like"/>
    <property type="match status" value="1"/>
</dbReference>
<organism evidence="1 2">
    <name type="scientific">Glomus cerebriforme</name>
    <dbReference type="NCBI Taxonomy" id="658196"/>
    <lineage>
        <taxon>Eukaryota</taxon>
        <taxon>Fungi</taxon>
        <taxon>Fungi incertae sedis</taxon>
        <taxon>Mucoromycota</taxon>
        <taxon>Glomeromycotina</taxon>
        <taxon>Glomeromycetes</taxon>
        <taxon>Glomerales</taxon>
        <taxon>Glomeraceae</taxon>
        <taxon>Glomus</taxon>
    </lineage>
</organism>
<accession>A0A397SRI6</accession>
<comment type="caution">
    <text evidence="1">The sequence shown here is derived from an EMBL/GenBank/DDBJ whole genome shotgun (WGS) entry which is preliminary data.</text>
</comment>
<gene>
    <name evidence="1" type="ORF">C1645_828109</name>
</gene>
<dbReference type="EMBL" id="QKYT01000320">
    <property type="protein sequence ID" value="RIA87226.1"/>
    <property type="molecule type" value="Genomic_DNA"/>
</dbReference>
<evidence type="ECO:0000313" key="2">
    <source>
        <dbReference type="Proteomes" id="UP000265703"/>
    </source>
</evidence>
<dbReference type="AlphaFoldDB" id="A0A397SRI6"/>
<proteinExistence type="predicted"/>
<dbReference type="OrthoDB" id="2307166at2759"/>
<protein>
    <recommendedName>
        <fullName evidence="3">F-box domain-containing protein</fullName>
    </recommendedName>
</protein>
<name>A0A397SRI6_9GLOM</name>
<reference evidence="1 2" key="1">
    <citation type="submission" date="2018-06" db="EMBL/GenBank/DDBJ databases">
        <title>Comparative genomics reveals the genomic features of Rhizophagus irregularis, R. cerebriforme, R. diaphanum and Gigaspora rosea, and their symbiotic lifestyle signature.</title>
        <authorList>
            <person name="Morin E."/>
            <person name="San Clemente H."/>
            <person name="Chen E.C.H."/>
            <person name="De La Providencia I."/>
            <person name="Hainaut M."/>
            <person name="Kuo A."/>
            <person name="Kohler A."/>
            <person name="Murat C."/>
            <person name="Tang N."/>
            <person name="Roy S."/>
            <person name="Loubradou J."/>
            <person name="Henrissat B."/>
            <person name="Grigoriev I.V."/>
            <person name="Corradi N."/>
            <person name="Roux C."/>
            <person name="Martin F.M."/>
        </authorList>
    </citation>
    <scope>NUCLEOTIDE SEQUENCE [LARGE SCALE GENOMIC DNA]</scope>
    <source>
        <strain evidence="1 2">DAOM 227022</strain>
    </source>
</reference>
<dbReference type="Proteomes" id="UP000265703">
    <property type="component" value="Unassembled WGS sequence"/>
</dbReference>
<evidence type="ECO:0000313" key="1">
    <source>
        <dbReference type="EMBL" id="RIA87226.1"/>
    </source>
</evidence>